<dbReference type="RefSeq" id="WP_169800655.1">
    <property type="nucleotide sequence ID" value="NZ_CP011509.1"/>
</dbReference>
<reference evidence="4 6" key="1">
    <citation type="submission" date="2015-05" db="EMBL/GenBank/DDBJ databases">
        <title>Genome assembly of Archangium gephyra DSM 2261.</title>
        <authorList>
            <person name="Sharma G."/>
            <person name="Subramanian S."/>
        </authorList>
    </citation>
    <scope>NUCLEOTIDE SEQUENCE [LARGE SCALE GENOMIC DNA]</scope>
    <source>
        <strain evidence="4 6">DSM 2261</strain>
    </source>
</reference>
<evidence type="ECO:0000313" key="5">
    <source>
        <dbReference type="EMBL" id="REG32885.1"/>
    </source>
</evidence>
<dbReference type="PANTHER" id="PTHR10127:SF850">
    <property type="entry name" value="METALLOENDOPEPTIDASE"/>
    <property type="match status" value="1"/>
</dbReference>
<gene>
    <name evidence="4" type="ORF">AA314_02041</name>
    <name evidence="5" type="ORF">ATI61_104175</name>
</gene>
<evidence type="ECO:0000313" key="4">
    <source>
        <dbReference type="EMBL" id="AKJ00415.1"/>
    </source>
</evidence>
<evidence type="ECO:0000259" key="3">
    <source>
        <dbReference type="PROSITE" id="PS51864"/>
    </source>
</evidence>
<evidence type="ECO:0000313" key="6">
    <source>
        <dbReference type="Proteomes" id="UP000035579"/>
    </source>
</evidence>
<evidence type="ECO:0000256" key="2">
    <source>
        <dbReference type="SAM" id="SignalP"/>
    </source>
</evidence>
<keyword evidence="1" id="KW-0479">Metal-binding</keyword>
<evidence type="ECO:0000313" key="7">
    <source>
        <dbReference type="Proteomes" id="UP000256345"/>
    </source>
</evidence>
<feature type="binding site" evidence="1">
    <location>
        <position position="184"/>
    </location>
    <ligand>
        <name>Zn(2+)</name>
        <dbReference type="ChEBI" id="CHEBI:29105"/>
        <note>catalytic</note>
    </ligand>
</feature>
<dbReference type="Pfam" id="PF01400">
    <property type="entry name" value="Astacin"/>
    <property type="match status" value="1"/>
</dbReference>
<evidence type="ECO:0000256" key="1">
    <source>
        <dbReference type="PROSITE-ProRule" id="PRU01211"/>
    </source>
</evidence>
<reference evidence="5 7" key="2">
    <citation type="submission" date="2018-08" db="EMBL/GenBank/DDBJ databases">
        <title>Genomic Encyclopedia of Archaeal and Bacterial Type Strains, Phase II (KMG-II): from individual species to whole genera.</title>
        <authorList>
            <person name="Goeker M."/>
        </authorList>
    </citation>
    <scope>NUCLEOTIDE SEQUENCE [LARGE SCALE GENOMIC DNA]</scope>
    <source>
        <strain evidence="5 7">DSM 2261</strain>
    </source>
</reference>
<dbReference type="Gene3D" id="3.40.390.10">
    <property type="entry name" value="Collagenase (Catalytic Domain)"/>
    <property type="match status" value="1"/>
</dbReference>
<sequence>MSKKNLLPLSVSALGLVLSTAAFAAPSTVHQGHLRDASSGQVLEVRYTDDRGLAILENDIVLGPTRLMEKAEERISARTGPSSRLEGMGILAIRQAWPEGVIPYTVSPDLPHPERVTAALQQWQQRTGIRFVERTPDNALRHPHYVAFTRGEDCRSYVGRAGGEQPLTLADTSGTDDVLHAIGHAIGLGHEQVRVSEGHVDGGSIQAVALLYDRP</sequence>
<dbReference type="InterPro" id="IPR024079">
    <property type="entry name" value="MetalloPept_cat_dom_sf"/>
</dbReference>
<feature type="binding site" evidence="1">
    <location>
        <position position="180"/>
    </location>
    <ligand>
        <name>Zn(2+)</name>
        <dbReference type="ChEBI" id="CHEBI:29105"/>
        <note>catalytic</note>
    </ligand>
</feature>
<organism evidence="4 6">
    <name type="scientific">Archangium gephyra</name>
    <dbReference type="NCBI Taxonomy" id="48"/>
    <lineage>
        <taxon>Bacteria</taxon>
        <taxon>Pseudomonadati</taxon>
        <taxon>Myxococcota</taxon>
        <taxon>Myxococcia</taxon>
        <taxon>Myxococcales</taxon>
        <taxon>Cystobacterineae</taxon>
        <taxon>Archangiaceae</taxon>
        <taxon>Archangium</taxon>
    </lineage>
</organism>
<dbReference type="InterPro" id="IPR001506">
    <property type="entry name" value="Peptidase_M12A"/>
</dbReference>
<dbReference type="EMBL" id="CP011509">
    <property type="protein sequence ID" value="AKJ00415.1"/>
    <property type="molecule type" value="Genomic_DNA"/>
</dbReference>
<dbReference type="GO" id="GO:0008270">
    <property type="term" value="F:zinc ion binding"/>
    <property type="evidence" value="ECO:0007669"/>
    <property type="project" value="UniProtKB-UniRule"/>
</dbReference>
<dbReference type="AlphaFoldDB" id="A0AAC8Q3G0"/>
<protein>
    <submittedName>
        <fullName evidence="5">Astacin (Peptidase family M12A)</fullName>
    </submittedName>
</protein>
<feature type="chain" id="PRO_5042072669" evidence="2">
    <location>
        <begin position="25"/>
        <end position="215"/>
    </location>
</feature>
<comment type="caution">
    <text evidence="1">Lacks conserved residue(s) required for the propagation of feature annotation.</text>
</comment>
<comment type="cofactor">
    <cofactor evidence="1">
        <name>Zn(2+)</name>
        <dbReference type="ChEBI" id="CHEBI:29105"/>
    </cofactor>
    <text evidence="1">Binds 1 zinc ion per subunit.</text>
</comment>
<dbReference type="InterPro" id="IPR006026">
    <property type="entry name" value="Peptidase_Metallo"/>
</dbReference>
<dbReference type="Proteomes" id="UP000256345">
    <property type="component" value="Unassembled WGS sequence"/>
</dbReference>
<dbReference type="PROSITE" id="PS51864">
    <property type="entry name" value="ASTACIN"/>
    <property type="match status" value="1"/>
</dbReference>
<dbReference type="SMART" id="SM00235">
    <property type="entry name" value="ZnMc"/>
    <property type="match status" value="1"/>
</dbReference>
<proteinExistence type="predicted"/>
<dbReference type="SUPFAM" id="SSF55486">
    <property type="entry name" value="Metalloproteases ('zincins'), catalytic domain"/>
    <property type="match status" value="1"/>
</dbReference>
<accession>A0AAC8Q3G0</accession>
<keyword evidence="7" id="KW-1185">Reference proteome</keyword>
<dbReference type="GO" id="GO:0006508">
    <property type="term" value="P:proteolysis"/>
    <property type="evidence" value="ECO:0007669"/>
    <property type="project" value="InterPro"/>
</dbReference>
<feature type="domain" description="Peptidase M12A" evidence="3">
    <location>
        <begin position="91"/>
        <end position="215"/>
    </location>
</feature>
<dbReference type="PANTHER" id="PTHR10127">
    <property type="entry name" value="DISCOIDIN, CUB, EGF, LAMININ , AND ZINC METALLOPROTEASE DOMAIN CONTAINING"/>
    <property type="match status" value="1"/>
</dbReference>
<dbReference type="EMBL" id="QUMU01000004">
    <property type="protein sequence ID" value="REG32885.1"/>
    <property type="molecule type" value="Genomic_DNA"/>
</dbReference>
<dbReference type="KEGG" id="age:AA314_02041"/>
<keyword evidence="1" id="KW-0862">Zinc</keyword>
<name>A0AAC8Q3G0_9BACT</name>
<feature type="binding site" evidence="1">
    <location>
        <position position="190"/>
    </location>
    <ligand>
        <name>Zn(2+)</name>
        <dbReference type="ChEBI" id="CHEBI:29105"/>
        <note>catalytic</note>
    </ligand>
</feature>
<keyword evidence="2" id="KW-0732">Signal</keyword>
<dbReference type="Proteomes" id="UP000035579">
    <property type="component" value="Chromosome"/>
</dbReference>
<dbReference type="GO" id="GO:0004222">
    <property type="term" value="F:metalloendopeptidase activity"/>
    <property type="evidence" value="ECO:0007669"/>
    <property type="project" value="InterPro"/>
</dbReference>
<feature type="signal peptide" evidence="2">
    <location>
        <begin position="1"/>
        <end position="24"/>
    </location>
</feature>